<dbReference type="RefSeq" id="WP_257574588.1">
    <property type="nucleotide sequence ID" value="NZ_FNNO01000001.1"/>
</dbReference>
<evidence type="ECO:0000256" key="1">
    <source>
        <dbReference type="SAM" id="Phobius"/>
    </source>
</evidence>
<organism evidence="2 3">
    <name type="scientific">Hydrobacter penzbergensis</name>
    <dbReference type="NCBI Taxonomy" id="1235997"/>
    <lineage>
        <taxon>Bacteria</taxon>
        <taxon>Pseudomonadati</taxon>
        <taxon>Bacteroidota</taxon>
        <taxon>Chitinophagia</taxon>
        <taxon>Chitinophagales</taxon>
        <taxon>Chitinophagaceae</taxon>
        <taxon>Hydrobacter</taxon>
    </lineage>
</organism>
<reference evidence="2 3" key="1">
    <citation type="submission" date="2016-10" db="EMBL/GenBank/DDBJ databases">
        <authorList>
            <person name="Varghese N."/>
            <person name="Submissions S."/>
        </authorList>
    </citation>
    <scope>NUCLEOTIDE SEQUENCE [LARGE SCALE GENOMIC DNA]</scope>
    <source>
        <strain evidence="2 3">DSM 25353</strain>
    </source>
</reference>
<comment type="caution">
    <text evidence="2">The sequence shown here is derived from an EMBL/GenBank/DDBJ whole genome shotgun (WGS) entry which is preliminary data.</text>
</comment>
<dbReference type="AlphaFoldDB" id="A0A8X8IC36"/>
<evidence type="ECO:0000313" key="2">
    <source>
        <dbReference type="EMBL" id="SDW01518.1"/>
    </source>
</evidence>
<keyword evidence="1" id="KW-0472">Membrane</keyword>
<accession>A0A8X8IC36</accession>
<keyword evidence="3" id="KW-1185">Reference proteome</keyword>
<dbReference type="EMBL" id="FNNO01000001">
    <property type="protein sequence ID" value="SDW01518.1"/>
    <property type="molecule type" value="Genomic_DNA"/>
</dbReference>
<keyword evidence="1" id="KW-0812">Transmembrane</keyword>
<keyword evidence="1" id="KW-1133">Transmembrane helix</keyword>
<sequence>MEKARHNHHVHLSAEQIRNGIIVIVVAVTVILISYFELKGRLG</sequence>
<proteinExistence type="predicted"/>
<protein>
    <submittedName>
        <fullName evidence="2">Uncharacterized protein</fullName>
    </submittedName>
</protein>
<name>A0A8X8IC36_9BACT</name>
<dbReference type="Proteomes" id="UP000198711">
    <property type="component" value="Unassembled WGS sequence"/>
</dbReference>
<evidence type="ECO:0000313" key="3">
    <source>
        <dbReference type="Proteomes" id="UP000198711"/>
    </source>
</evidence>
<feature type="transmembrane region" description="Helical" evidence="1">
    <location>
        <begin position="20"/>
        <end position="38"/>
    </location>
</feature>
<gene>
    <name evidence="2" type="ORF">SAMN05444410_10113</name>
</gene>